<comment type="caution">
    <text evidence="1">The sequence shown here is derived from an EMBL/GenBank/DDBJ whole genome shotgun (WGS) entry which is preliminary data.</text>
</comment>
<accession>A0A9W6YKA2</accession>
<keyword evidence="2" id="KW-1185">Reference proteome</keyword>
<dbReference type="EMBL" id="BSXT01010609">
    <property type="protein sequence ID" value="GMF81228.1"/>
    <property type="molecule type" value="Genomic_DNA"/>
</dbReference>
<dbReference type="OrthoDB" id="127785at2759"/>
<organism evidence="1 2">
    <name type="scientific">Phytophthora fragariaefolia</name>
    <dbReference type="NCBI Taxonomy" id="1490495"/>
    <lineage>
        <taxon>Eukaryota</taxon>
        <taxon>Sar</taxon>
        <taxon>Stramenopiles</taxon>
        <taxon>Oomycota</taxon>
        <taxon>Peronosporomycetes</taxon>
        <taxon>Peronosporales</taxon>
        <taxon>Peronosporaceae</taxon>
        <taxon>Phytophthora</taxon>
    </lineage>
</organism>
<dbReference type="Proteomes" id="UP001165121">
    <property type="component" value="Unassembled WGS sequence"/>
</dbReference>
<dbReference type="InterPro" id="IPR012337">
    <property type="entry name" value="RNaseH-like_sf"/>
</dbReference>
<reference evidence="1" key="1">
    <citation type="submission" date="2023-04" db="EMBL/GenBank/DDBJ databases">
        <title>Phytophthora fragariaefolia NBRC 109709.</title>
        <authorList>
            <person name="Ichikawa N."/>
            <person name="Sato H."/>
            <person name="Tonouchi N."/>
        </authorList>
    </citation>
    <scope>NUCLEOTIDE SEQUENCE</scope>
    <source>
        <strain evidence="1">NBRC 109709</strain>
    </source>
</reference>
<proteinExistence type="predicted"/>
<protein>
    <submittedName>
        <fullName evidence="1">Unnamed protein product</fullName>
    </submittedName>
</protein>
<gene>
    <name evidence="1" type="ORF">Pfra01_002872200</name>
</gene>
<evidence type="ECO:0000313" key="1">
    <source>
        <dbReference type="EMBL" id="GMF81228.1"/>
    </source>
</evidence>
<evidence type="ECO:0000313" key="2">
    <source>
        <dbReference type="Proteomes" id="UP001165121"/>
    </source>
</evidence>
<dbReference type="SUPFAM" id="SSF53098">
    <property type="entry name" value="Ribonuclease H-like"/>
    <property type="match status" value="1"/>
</dbReference>
<dbReference type="AlphaFoldDB" id="A0A9W6YKA2"/>
<sequence length="153" mass="17167">MFAAVDAAGVSAACVVGVFILNAHELHIRTTEGKKEFKDLDQEKYPKLNEWFAIKCLVALLDPIAAVTKVLSGCYYPTLALAFPMLRRIKKALGDPAIFAKQAALVEHQQFQADVLHVVHQAREPILELFKQRFLGMDVDLVWISFLILAFTR</sequence>
<name>A0A9W6YKA2_9STRA</name>